<keyword evidence="7" id="KW-1185">Reference proteome</keyword>
<keyword evidence="1" id="KW-0547">Nucleotide-binding</keyword>
<dbReference type="InterPro" id="IPR000795">
    <property type="entry name" value="T_Tr_GTP-bd_dom"/>
</dbReference>
<dbReference type="EMBL" id="CAJHJF010008256">
    <property type="protein sequence ID" value="CAD6965786.1"/>
    <property type="molecule type" value="Genomic_DNA"/>
</dbReference>
<feature type="non-terminal residue" evidence="6">
    <location>
        <position position="215"/>
    </location>
</feature>
<accession>A0A9N8MB62</accession>
<name>A0A9N8MB62_9BASI</name>
<dbReference type="GO" id="GO:0005525">
    <property type="term" value="F:GTP binding"/>
    <property type="evidence" value="ECO:0007669"/>
    <property type="project" value="UniProtKB-KW"/>
</dbReference>
<dbReference type="PRINTS" id="PR00315">
    <property type="entry name" value="ELONGATNFCT"/>
</dbReference>
<dbReference type="GO" id="GO:0003924">
    <property type="term" value="F:GTPase activity"/>
    <property type="evidence" value="ECO:0007669"/>
    <property type="project" value="InterPro"/>
</dbReference>
<sequence>MMIRKSVRASSSTARVAAGLGLSLSPYSASAPACPRCSLRQNAGQNIPPHVSVPRSKISAPQPFLRSFSTSTRTWSLADGLATPYLPDLIRNISIIAHIDAGKTTLTERLLLYAQHQQASLSSATSPAGSSSSPSVSQDKHLSHVSLPGSVDTGTTVTDFLDAERERGITIQSAAVGPLYWNTTTSPSNPTPTPTPTPTPAATAIYLVDTPGHID</sequence>
<proteinExistence type="predicted"/>
<dbReference type="SUPFAM" id="SSF52540">
    <property type="entry name" value="P-loop containing nucleoside triphosphate hydrolases"/>
    <property type="match status" value="1"/>
</dbReference>
<gene>
    <name evidence="6" type="ORF">JKILLFL_G1172</name>
</gene>
<dbReference type="GO" id="GO:0032543">
    <property type="term" value="P:mitochondrial translation"/>
    <property type="evidence" value="ECO:0007669"/>
    <property type="project" value="TreeGrafter"/>
</dbReference>
<dbReference type="GO" id="GO:0032790">
    <property type="term" value="P:ribosome disassembly"/>
    <property type="evidence" value="ECO:0007669"/>
    <property type="project" value="TreeGrafter"/>
</dbReference>
<dbReference type="Pfam" id="PF00009">
    <property type="entry name" value="GTP_EFTU"/>
    <property type="match status" value="1"/>
</dbReference>
<dbReference type="AlphaFoldDB" id="A0A9N8MB62"/>
<evidence type="ECO:0000256" key="4">
    <source>
        <dbReference type="SAM" id="MobiDB-lite"/>
    </source>
</evidence>
<dbReference type="PANTHER" id="PTHR43261:SF1">
    <property type="entry name" value="RIBOSOME-RELEASING FACTOR 2, MITOCHONDRIAL"/>
    <property type="match status" value="1"/>
</dbReference>
<feature type="region of interest" description="Disordered" evidence="4">
    <location>
        <begin position="123"/>
        <end position="154"/>
    </location>
</feature>
<dbReference type="PANTHER" id="PTHR43261">
    <property type="entry name" value="TRANSLATION ELONGATION FACTOR G-RELATED"/>
    <property type="match status" value="1"/>
</dbReference>
<evidence type="ECO:0000259" key="5">
    <source>
        <dbReference type="PROSITE" id="PS51722"/>
    </source>
</evidence>
<dbReference type="PROSITE" id="PS00301">
    <property type="entry name" value="G_TR_1"/>
    <property type="match status" value="1"/>
</dbReference>
<dbReference type="InterPro" id="IPR027417">
    <property type="entry name" value="P-loop_NTPase"/>
</dbReference>
<keyword evidence="3" id="KW-0342">GTP-binding</keyword>
<evidence type="ECO:0000313" key="6">
    <source>
        <dbReference type="EMBL" id="CAD6965786.1"/>
    </source>
</evidence>
<protein>
    <recommendedName>
        <fullName evidence="5">Tr-type G domain-containing protein</fullName>
    </recommendedName>
</protein>
<dbReference type="Gene3D" id="3.40.50.300">
    <property type="entry name" value="P-loop containing nucleotide triphosphate hydrolases"/>
    <property type="match status" value="1"/>
</dbReference>
<feature type="compositionally biased region" description="Pro residues" evidence="4">
    <location>
        <begin position="189"/>
        <end position="199"/>
    </location>
</feature>
<evidence type="ECO:0000256" key="1">
    <source>
        <dbReference type="ARBA" id="ARBA00022741"/>
    </source>
</evidence>
<keyword evidence="2" id="KW-0648">Protein biosynthesis</keyword>
<evidence type="ECO:0000256" key="2">
    <source>
        <dbReference type="ARBA" id="ARBA00022917"/>
    </source>
</evidence>
<dbReference type="GO" id="GO:0005739">
    <property type="term" value="C:mitochondrion"/>
    <property type="evidence" value="ECO:0007669"/>
    <property type="project" value="TreeGrafter"/>
</dbReference>
<reference evidence="6 7" key="1">
    <citation type="submission" date="2020-10" db="EMBL/GenBank/DDBJ databases">
        <authorList>
            <person name="Sedaghatjoo S."/>
        </authorList>
    </citation>
    <scope>NUCLEOTIDE SEQUENCE [LARGE SCALE GENOMIC DNA]</scope>
    <source>
        <strain evidence="6 7">LLFL</strain>
    </source>
</reference>
<feature type="region of interest" description="Disordered" evidence="4">
    <location>
        <begin position="180"/>
        <end position="201"/>
    </location>
</feature>
<dbReference type="Proteomes" id="UP000836404">
    <property type="component" value="Unassembled WGS sequence"/>
</dbReference>
<dbReference type="PROSITE" id="PS51722">
    <property type="entry name" value="G_TR_2"/>
    <property type="match status" value="1"/>
</dbReference>
<dbReference type="InterPro" id="IPR031157">
    <property type="entry name" value="G_TR_CS"/>
</dbReference>
<evidence type="ECO:0000256" key="3">
    <source>
        <dbReference type="ARBA" id="ARBA00023134"/>
    </source>
</evidence>
<comment type="caution">
    <text evidence="6">The sequence shown here is derived from an EMBL/GenBank/DDBJ whole genome shotgun (WGS) entry which is preliminary data.</text>
</comment>
<organism evidence="6 7">
    <name type="scientific">Tilletia laevis</name>
    <dbReference type="NCBI Taxonomy" id="157183"/>
    <lineage>
        <taxon>Eukaryota</taxon>
        <taxon>Fungi</taxon>
        <taxon>Dikarya</taxon>
        <taxon>Basidiomycota</taxon>
        <taxon>Ustilaginomycotina</taxon>
        <taxon>Exobasidiomycetes</taxon>
        <taxon>Tilletiales</taxon>
        <taxon>Tilletiaceae</taxon>
        <taxon>Tilletia</taxon>
    </lineage>
</organism>
<evidence type="ECO:0000313" key="7">
    <source>
        <dbReference type="Proteomes" id="UP000836404"/>
    </source>
</evidence>
<feature type="domain" description="Tr-type G" evidence="5">
    <location>
        <begin position="88"/>
        <end position="215"/>
    </location>
</feature>
<feature type="compositionally biased region" description="Low complexity" evidence="4">
    <location>
        <begin position="123"/>
        <end position="137"/>
    </location>
</feature>